<evidence type="ECO:0000256" key="7">
    <source>
        <dbReference type="ARBA" id="ARBA00023027"/>
    </source>
</evidence>
<dbReference type="SUPFAM" id="SSF51735">
    <property type="entry name" value="NAD(P)-binding Rossmann-fold domains"/>
    <property type="match status" value="1"/>
</dbReference>
<dbReference type="GO" id="GO:0006099">
    <property type="term" value="P:tricarboxylic acid cycle"/>
    <property type="evidence" value="ECO:0007669"/>
    <property type="project" value="UniProtKB-KW"/>
</dbReference>
<dbReference type="Pfam" id="PF00056">
    <property type="entry name" value="Ldh_1_N"/>
    <property type="match status" value="1"/>
</dbReference>
<dbReference type="FunFam" id="3.40.50.720:FF:000268">
    <property type="entry name" value="Malate dehydrogenase"/>
    <property type="match status" value="1"/>
</dbReference>
<dbReference type="PIRSF" id="PIRSF000102">
    <property type="entry name" value="Lac_mal_DH"/>
    <property type="match status" value="1"/>
</dbReference>
<evidence type="ECO:0000259" key="13">
    <source>
        <dbReference type="Pfam" id="PF02866"/>
    </source>
</evidence>
<dbReference type="Gene3D" id="3.90.110.10">
    <property type="entry name" value="Lactate dehydrogenase/glycoside hydrolase, family 4, C-terminal"/>
    <property type="match status" value="1"/>
</dbReference>
<keyword evidence="7 9" id="KW-0520">NAD</keyword>
<feature type="binding site" evidence="9">
    <location>
        <position position="124"/>
    </location>
    <ligand>
        <name>NAD(+)</name>
        <dbReference type="ChEBI" id="CHEBI:57540"/>
    </ligand>
</feature>
<evidence type="ECO:0000256" key="3">
    <source>
        <dbReference type="ARBA" id="ARBA00012995"/>
    </source>
</evidence>
<evidence type="ECO:0000259" key="12">
    <source>
        <dbReference type="Pfam" id="PF00056"/>
    </source>
</evidence>
<dbReference type="EC" id="1.1.1.37" evidence="3"/>
<name>A0A811UI59_CERCA</name>
<evidence type="ECO:0000313" key="14">
    <source>
        <dbReference type="EMBL" id="CAD6998008.1"/>
    </source>
</evidence>
<feature type="region of interest" description="Disordered" evidence="11">
    <location>
        <begin position="341"/>
        <end position="363"/>
    </location>
</feature>
<dbReference type="GO" id="GO:0005739">
    <property type="term" value="C:mitochondrion"/>
    <property type="evidence" value="ECO:0007669"/>
    <property type="project" value="TreeGrafter"/>
</dbReference>
<dbReference type="EMBL" id="CAJHJT010000012">
    <property type="protein sequence ID" value="CAD6998008.1"/>
    <property type="molecule type" value="Genomic_DNA"/>
</dbReference>
<keyword evidence="5" id="KW-0816">Tricarboxylic acid cycle</keyword>
<dbReference type="InterPro" id="IPR015955">
    <property type="entry name" value="Lactate_DH/Glyco_Ohase_4_C"/>
</dbReference>
<feature type="domain" description="Lactate/malate dehydrogenase N-terminal" evidence="12">
    <location>
        <begin position="33"/>
        <end position="175"/>
    </location>
</feature>
<feature type="binding site" evidence="9">
    <location>
        <position position="257"/>
    </location>
    <ligand>
        <name>NAD(+)</name>
        <dbReference type="ChEBI" id="CHEBI:57540"/>
    </ligand>
</feature>
<evidence type="ECO:0000256" key="5">
    <source>
        <dbReference type="ARBA" id="ARBA00022532"/>
    </source>
</evidence>
<accession>A0A811UI59</accession>
<evidence type="ECO:0000256" key="9">
    <source>
        <dbReference type="PIRSR" id="PIRSR000102-3"/>
    </source>
</evidence>
<dbReference type="InterPro" id="IPR001557">
    <property type="entry name" value="L-lactate/malate_DH"/>
</dbReference>
<keyword evidence="6 10" id="KW-0560">Oxidoreductase</keyword>
<dbReference type="InterPro" id="IPR036291">
    <property type="entry name" value="NAD(P)-bd_dom_sf"/>
</dbReference>
<dbReference type="GO" id="GO:0030060">
    <property type="term" value="F:L-malate dehydrogenase (NAD+) activity"/>
    <property type="evidence" value="ECO:0007669"/>
    <property type="project" value="UniProtKB-EC"/>
</dbReference>
<evidence type="ECO:0000256" key="6">
    <source>
        <dbReference type="ARBA" id="ARBA00023002"/>
    </source>
</evidence>
<evidence type="ECO:0000256" key="2">
    <source>
        <dbReference type="ARBA" id="ARBA00011738"/>
    </source>
</evidence>
<evidence type="ECO:0000256" key="10">
    <source>
        <dbReference type="RuleBase" id="RU003369"/>
    </source>
</evidence>
<dbReference type="Proteomes" id="UP000606786">
    <property type="component" value="Unassembled WGS sequence"/>
</dbReference>
<evidence type="ECO:0000256" key="1">
    <source>
        <dbReference type="ARBA" id="ARBA00008824"/>
    </source>
</evidence>
<dbReference type="Gene3D" id="3.40.50.720">
    <property type="entry name" value="NAD(P)-binding Rossmann-like Domain"/>
    <property type="match status" value="1"/>
</dbReference>
<protein>
    <recommendedName>
        <fullName evidence="4">Malate dehydrogenase, mitochondrial</fullName>
        <ecNumber evidence="3">1.1.1.37</ecNumber>
    </recommendedName>
</protein>
<comment type="similarity">
    <text evidence="1">Belongs to the LDH/MDH superfamily. MDH type 1 family.</text>
</comment>
<feature type="binding site" evidence="9">
    <location>
        <begin position="38"/>
        <end position="44"/>
    </location>
    <ligand>
        <name>NAD(+)</name>
        <dbReference type="ChEBI" id="CHEBI:57540"/>
    </ligand>
</feature>
<feature type="domain" description="Lactate/malate dehydrogenase C-terminal" evidence="13">
    <location>
        <begin position="180"/>
        <end position="339"/>
    </location>
</feature>
<dbReference type="InterPro" id="IPR001236">
    <property type="entry name" value="Lactate/malate_DH_N"/>
</dbReference>
<comment type="catalytic activity">
    <reaction evidence="8">
        <text>(S)-malate + NAD(+) = oxaloacetate + NADH + H(+)</text>
        <dbReference type="Rhea" id="RHEA:21432"/>
        <dbReference type="ChEBI" id="CHEBI:15378"/>
        <dbReference type="ChEBI" id="CHEBI:15589"/>
        <dbReference type="ChEBI" id="CHEBI:16452"/>
        <dbReference type="ChEBI" id="CHEBI:57540"/>
        <dbReference type="ChEBI" id="CHEBI:57945"/>
        <dbReference type="EC" id="1.1.1.37"/>
    </reaction>
</comment>
<evidence type="ECO:0000256" key="11">
    <source>
        <dbReference type="SAM" id="MobiDB-lite"/>
    </source>
</evidence>
<dbReference type="NCBIfam" id="TIGR01772">
    <property type="entry name" value="MDH_euk_gproteo"/>
    <property type="match status" value="1"/>
</dbReference>
<organism evidence="14 15">
    <name type="scientific">Ceratitis capitata</name>
    <name type="common">Mediterranean fruit fly</name>
    <name type="synonym">Tephritis capitata</name>
    <dbReference type="NCBI Taxonomy" id="7213"/>
    <lineage>
        <taxon>Eukaryota</taxon>
        <taxon>Metazoa</taxon>
        <taxon>Ecdysozoa</taxon>
        <taxon>Arthropoda</taxon>
        <taxon>Hexapoda</taxon>
        <taxon>Insecta</taxon>
        <taxon>Pterygota</taxon>
        <taxon>Neoptera</taxon>
        <taxon>Endopterygota</taxon>
        <taxon>Diptera</taxon>
        <taxon>Brachycera</taxon>
        <taxon>Muscomorpha</taxon>
        <taxon>Tephritoidea</taxon>
        <taxon>Tephritidae</taxon>
        <taxon>Ceratitis</taxon>
        <taxon>Ceratitis</taxon>
    </lineage>
</organism>
<dbReference type="PANTHER" id="PTHR11540:SF16">
    <property type="entry name" value="MALATE DEHYDROGENASE, MITOCHONDRIAL"/>
    <property type="match status" value="1"/>
</dbReference>
<reference evidence="14" key="1">
    <citation type="submission" date="2020-11" db="EMBL/GenBank/DDBJ databases">
        <authorList>
            <person name="Whitehead M."/>
        </authorList>
    </citation>
    <scope>NUCLEOTIDE SEQUENCE</scope>
    <source>
        <strain evidence="14">EGII</strain>
    </source>
</reference>
<feature type="binding site" evidence="9">
    <location>
        <position position="64"/>
    </location>
    <ligand>
        <name>NAD(+)</name>
        <dbReference type="ChEBI" id="CHEBI:57540"/>
    </ligand>
</feature>
<comment type="subunit">
    <text evidence="2">Homodimer.</text>
</comment>
<dbReference type="InterPro" id="IPR010097">
    <property type="entry name" value="Malate_DH_type1"/>
</dbReference>
<proteinExistence type="inferred from homology"/>
<dbReference type="OrthoDB" id="755699at2759"/>
<dbReference type="SUPFAM" id="SSF56327">
    <property type="entry name" value="LDH C-terminal domain-like"/>
    <property type="match status" value="1"/>
</dbReference>
<dbReference type="PANTHER" id="PTHR11540">
    <property type="entry name" value="MALATE AND LACTATE DEHYDROGENASE"/>
    <property type="match status" value="1"/>
</dbReference>
<evidence type="ECO:0000256" key="8">
    <source>
        <dbReference type="ARBA" id="ARBA00048313"/>
    </source>
</evidence>
<dbReference type="GO" id="GO:0019752">
    <property type="term" value="P:carboxylic acid metabolic process"/>
    <property type="evidence" value="ECO:0007669"/>
    <property type="project" value="InterPro"/>
</dbReference>
<gene>
    <name evidence="14" type="ORF">CCAP1982_LOCUS6625</name>
</gene>
<dbReference type="Pfam" id="PF02866">
    <property type="entry name" value="Ldh_1_C"/>
    <property type="match status" value="1"/>
</dbReference>
<dbReference type="InterPro" id="IPR022383">
    <property type="entry name" value="Lactate/malate_DH_C"/>
</dbReference>
<comment type="caution">
    <text evidence="14">The sequence shown here is derived from an EMBL/GenBank/DDBJ whole genome shotgun (WGS) entry which is preliminary data.</text>
</comment>
<evidence type="ECO:0000256" key="4">
    <source>
        <dbReference type="ARBA" id="ARBA00016075"/>
    </source>
</evidence>
<keyword evidence="15" id="KW-1185">Reference proteome</keyword>
<dbReference type="AlphaFoldDB" id="A0A811UI59"/>
<evidence type="ECO:0000313" key="15">
    <source>
        <dbReference type="Proteomes" id="UP000606786"/>
    </source>
</evidence>
<sequence>MAVQYPAAYSMQQQERTKTAAQTTTSVTKNKNRVCVIGASGAIGQALSLLLKRDTRVTALSLYDIKKAVGIALDMSDIDTNSLIGGHEELEMLPKALYCADVVVIVAGQPRKKGMTDDELLKKNADVIIQTMPHIAETCPKALIAIVTSPVDSLVPLAAEVLKTKNAYDPNRLFGVTTHNAVRARTYISDVLQVDASSVKVPVIGGNSKCTILPILTHTKPILKIEDEDDALPIIKKVRDAEETVAKTKGAPPTLVMAHSVAKFTHSLILGLAGLGDPVECAYVESTVTDCAFFATPLKLGKNGIEKNLGIPSPLAKFEAEMLQELMPELKESIKKGLEYAKKVDKGENKREKSEKSEKSEKK</sequence>